<dbReference type="Proteomes" id="UP001597119">
    <property type="component" value="Unassembled WGS sequence"/>
</dbReference>
<proteinExistence type="predicted"/>
<gene>
    <name evidence="1" type="ORF">ACFR9U_05795</name>
</gene>
<comment type="caution">
    <text evidence="1">The sequence shown here is derived from an EMBL/GenBank/DDBJ whole genome shotgun (WGS) entry which is preliminary data.</text>
</comment>
<keyword evidence="2" id="KW-1185">Reference proteome</keyword>
<organism evidence="1 2">
    <name type="scientific">Halorientalis brevis</name>
    <dbReference type="NCBI Taxonomy" id="1126241"/>
    <lineage>
        <taxon>Archaea</taxon>
        <taxon>Methanobacteriati</taxon>
        <taxon>Methanobacteriota</taxon>
        <taxon>Stenosarchaea group</taxon>
        <taxon>Halobacteria</taxon>
        <taxon>Halobacteriales</taxon>
        <taxon>Haloarculaceae</taxon>
        <taxon>Halorientalis</taxon>
    </lineage>
</organism>
<name>A0ABD6C8E7_9EURY</name>
<dbReference type="EMBL" id="JBHUDJ010000002">
    <property type="protein sequence ID" value="MFD1586485.1"/>
    <property type="molecule type" value="Genomic_DNA"/>
</dbReference>
<accession>A0ABD6C8E7</accession>
<evidence type="ECO:0000313" key="2">
    <source>
        <dbReference type="Proteomes" id="UP001597119"/>
    </source>
</evidence>
<protein>
    <submittedName>
        <fullName evidence="1">Uncharacterized protein</fullName>
    </submittedName>
</protein>
<reference evidence="1 2" key="1">
    <citation type="journal article" date="2019" name="Int. J. Syst. Evol. Microbiol.">
        <title>The Global Catalogue of Microorganisms (GCM) 10K type strain sequencing project: providing services to taxonomists for standard genome sequencing and annotation.</title>
        <authorList>
            <consortium name="The Broad Institute Genomics Platform"/>
            <consortium name="The Broad Institute Genome Sequencing Center for Infectious Disease"/>
            <person name="Wu L."/>
            <person name="Ma J."/>
        </authorList>
    </citation>
    <scope>NUCLEOTIDE SEQUENCE [LARGE SCALE GENOMIC DNA]</scope>
    <source>
        <strain evidence="1 2">CGMCC 1.12125</strain>
    </source>
</reference>
<evidence type="ECO:0000313" key="1">
    <source>
        <dbReference type="EMBL" id="MFD1586485.1"/>
    </source>
</evidence>
<sequence length="50" mass="5774">MRIDPFTQTASSQRWRSARKLAGCDSTWGVRRWRLTAVGRERRATQTHAG</sequence>
<dbReference type="RefSeq" id="WP_247379625.1">
    <property type="nucleotide sequence ID" value="NZ_JALLGV010000007.1"/>
</dbReference>
<dbReference type="AlphaFoldDB" id="A0ABD6C8E7"/>